<dbReference type="AlphaFoldDB" id="A0A0L0HNU9"/>
<dbReference type="GeneID" id="27685350"/>
<evidence type="ECO:0000259" key="2">
    <source>
        <dbReference type="Pfam" id="PF24016"/>
    </source>
</evidence>
<gene>
    <name evidence="3" type="ORF">SPPG_01702</name>
</gene>
<dbReference type="RefSeq" id="XP_016610654.1">
    <property type="nucleotide sequence ID" value="XM_016750022.1"/>
</dbReference>
<protein>
    <recommendedName>
        <fullName evidence="2">DUF7330 domain-containing protein</fullName>
    </recommendedName>
</protein>
<dbReference type="Proteomes" id="UP000053201">
    <property type="component" value="Unassembled WGS sequence"/>
</dbReference>
<name>A0A0L0HNU9_SPIPD</name>
<proteinExistence type="predicted"/>
<sequence length="347" mass="36969">MHSQQQQYLSEKDLLLPYAAQSPVPQERQRSSKFVKAGALLVVAAMAALLLNPLVTALQTVLKSSHRPMYCHQPPEFEYTPEPGIWHADPSKVQAIEVEGKGASSGGITLSTSSSITTITAEAHFRLASEELIRDIHVTAVTTSSGTFQFTVETPDRLDGRCILSDVRLTLPTSLSERLALKVKGRNAFIKVEDMGDVQFGGVELITVNGAIDIVKTINGADIGLQTTNGAIQGDVISKASFKGTTTNGGIKLSFPASDEHPKTISVHTTNGVAHVSLPDSFSGHFAASTKMGRVTVEGSDLHFDDSGRPGHFPGIGGRRTGWKGAENGEQKVEVGTVNGAARIIFV</sequence>
<dbReference type="Pfam" id="PF24016">
    <property type="entry name" value="DUF7330"/>
    <property type="match status" value="1"/>
</dbReference>
<evidence type="ECO:0000313" key="4">
    <source>
        <dbReference type="Proteomes" id="UP000053201"/>
    </source>
</evidence>
<keyword evidence="4" id="KW-1185">Reference proteome</keyword>
<dbReference type="VEuPathDB" id="FungiDB:SPPG_01702"/>
<keyword evidence="1" id="KW-0472">Membrane</keyword>
<dbReference type="OrthoDB" id="2112544at2759"/>
<dbReference type="STRING" id="645134.A0A0L0HNU9"/>
<dbReference type="InParanoid" id="A0A0L0HNU9"/>
<dbReference type="EMBL" id="KQ257452">
    <property type="protein sequence ID" value="KND02615.1"/>
    <property type="molecule type" value="Genomic_DNA"/>
</dbReference>
<organism evidence="3 4">
    <name type="scientific">Spizellomyces punctatus (strain DAOM BR117)</name>
    <dbReference type="NCBI Taxonomy" id="645134"/>
    <lineage>
        <taxon>Eukaryota</taxon>
        <taxon>Fungi</taxon>
        <taxon>Fungi incertae sedis</taxon>
        <taxon>Chytridiomycota</taxon>
        <taxon>Chytridiomycota incertae sedis</taxon>
        <taxon>Chytridiomycetes</taxon>
        <taxon>Spizellomycetales</taxon>
        <taxon>Spizellomycetaceae</taxon>
        <taxon>Spizellomyces</taxon>
    </lineage>
</organism>
<reference evidence="3 4" key="1">
    <citation type="submission" date="2009-08" db="EMBL/GenBank/DDBJ databases">
        <title>The Genome Sequence of Spizellomyces punctatus strain DAOM BR117.</title>
        <authorList>
            <consortium name="The Broad Institute Genome Sequencing Platform"/>
            <person name="Russ C."/>
            <person name="Cuomo C."/>
            <person name="Shea T."/>
            <person name="Young S.K."/>
            <person name="Zeng Q."/>
            <person name="Koehrsen M."/>
            <person name="Haas B."/>
            <person name="Borodovsky M."/>
            <person name="Guigo R."/>
            <person name="Alvarado L."/>
            <person name="Berlin A."/>
            <person name="Bochicchio J."/>
            <person name="Borenstein D."/>
            <person name="Chapman S."/>
            <person name="Chen Z."/>
            <person name="Engels R."/>
            <person name="Freedman E."/>
            <person name="Gellesch M."/>
            <person name="Goldberg J."/>
            <person name="Griggs A."/>
            <person name="Gujja S."/>
            <person name="Heiman D."/>
            <person name="Hepburn T."/>
            <person name="Howarth C."/>
            <person name="Jen D."/>
            <person name="Larson L."/>
            <person name="Lewis B."/>
            <person name="Mehta T."/>
            <person name="Park D."/>
            <person name="Pearson M."/>
            <person name="Roberts A."/>
            <person name="Saif S."/>
            <person name="Shenoy N."/>
            <person name="Sisk P."/>
            <person name="Stolte C."/>
            <person name="Sykes S."/>
            <person name="Thomson T."/>
            <person name="Walk T."/>
            <person name="White J."/>
            <person name="Yandava C."/>
            <person name="Burger G."/>
            <person name="Gray M.W."/>
            <person name="Holland P.W.H."/>
            <person name="King N."/>
            <person name="Lang F.B.F."/>
            <person name="Roger A.J."/>
            <person name="Ruiz-Trillo I."/>
            <person name="Lander E."/>
            <person name="Nusbaum C."/>
        </authorList>
    </citation>
    <scope>NUCLEOTIDE SEQUENCE [LARGE SCALE GENOMIC DNA]</scope>
    <source>
        <strain evidence="3 4">DAOM BR117</strain>
    </source>
</reference>
<evidence type="ECO:0000256" key="1">
    <source>
        <dbReference type="SAM" id="Phobius"/>
    </source>
</evidence>
<feature type="transmembrane region" description="Helical" evidence="1">
    <location>
        <begin position="38"/>
        <end position="62"/>
    </location>
</feature>
<keyword evidence="1" id="KW-1133">Transmembrane helix</keyword>
<dbReference type="InterPro" id="IPR055754">
    <property type="entry name" value="DUF7330"/>
</dbReference>
<feature type="domain" description="DUF7330" evidence="2">
    <location>
        <begin position="205"/>
        <end position="297"/>
    </location>
</feature>
<evidence type="ECO:0000313" key="3">
    <source>
        <dbReference type="EMBL" id="KND02615.1"/>
    </source>
</evidence>
<accession>A0A0L0HNU9</accession>
<keyword evidence="1" id="KW-0812">Transmembrane</keyword>